<protein>
    <recommendedName>
        <fullName evidence="6">Amino acid transporter</fullName>
    </recommendedName>
</protein>
<dbReference type="Proteomes" id="UP000281553">
    <property type="component" value="Unassembled WGS sequence"/>
</dbReference>
<keyword evidence="2 6" id="KW-0813">Transport</keyword>
<feature type="transmembrane region" description="Helical" evidence="6">
    <location>
        <begin position="52"/>
        <end position="76"/>
    </location>
</feature>
<evidence type="ECO:0000256" key="5">
    <source>
        <dbReference type="ARBA" id="ARBA00023136"/>
    </source>
</evidence>
<keyword evidence="6" id="KW-0769">Symport</keyword>
<dbReference type="AlphaFoldDB" id="A0A3P6T3B3"/>
<feature type="transmembrane region" description="Helical" evidence="6">
    <location>
        <begin position="96"/>
        <end position="117"/>
    </location>
</feature>
<evidence type="ECO:0000256" key="1">
    <source>
        <dbReference type="ARBA" id="ARBA00004141"/>
    </source>
</evidence>
<dbReference type="InterPro" id="IPR050746">
    <property type="entry name" value="DAACS"/>
</dbReference>
<reference evidence="7 8" key="1">
    <citation type="submission" date="2018-11" db="EMBL/GenBank/DDBJ databases">
        <authorList>
            <consortium name="Pathogen Informatics"/>
        </authorList>
    </citation>
    <scope>NUCLEOTIDE SEQUENCE [LARGE SCALE GENOMIC DNA]</scope>
</reference>
<keyword evidence="4 6" id="KW-1133">Transmembrane helix</keyword>
<dbReference type="Pfam" id="PF00375">
    <property type="entry name" value="SDF"/>
    <property type="match status" value="1"/>
</dbReference>
<proteinExistence type="inferred from homology"/>
<dbReference type="PANTHER" id="PTHR11958">
    <property type="entry name" value="SODIUM/DICARBOXYLATE SYMPORTER-RELATED"/>
    <property type="match status" value="1"/>
</dbReference>
<dbReference type="InterPro" id="IPR001991">
    <property type="entry name" value="Na-dicarboxylate_symporter"/>
</dbReference>
<dbReference type="PANTHER" id="PTHR11958:SF63">
    <property type="entry name" value="AMINO ACID TRANSPORTER"/>
    <property type="match status" value="1"/>
</dbReference>
<name>A0A3P6T3B3_DIBLA</name>
<dbReference type="Gene3D" id="1.10.3860.10">
    <property type="entry name" value="Sodium:dicarboxylate symporter"/>
    <property type="match status" value="1"/>
</dbReference>
<dbReference type="EMBL" id="UYRU01042742">
    <property type="protein sequence ID" value="VDK77559.1"/>
    <property type="molecule type" value="Genomic_DNA"/>
</dbReference>
<comment type="subcellular location">
    <subcellularLocation>
        <location evidence="1 6">Membrane</location>
        <topology evidence="1 6">Multi-pass membrane protein</topology>
    </subcellularLocation>
</comment>
<keyword evidence="8" id="KW-1185">Reference proteome</keyword>
<dbReference type="InterPro" id="IPR036458">
    <property type="entry name" value="Na:dicarbo_symporter_sf"/>
</dbReference>
<evidence type="ECO:0000313" key="7">
    <source>
        <dbReference type="EMBL" id="VDK77559.1"/>
    </source>
</evidence>
<organism evidence="7 8">
    <name type="scientific">Dibothriocephalus latus</name>
    <name type="common">Fish tapeworm</name>
    <name type="synonym">Diphyllobothrium latum</name>
    <dbReference type="NCBI Taxonomy" id="60516"/>
    <lineage>
        <taxon>Eukaryota</taxon>
        <taxon>Metazoa</taxon>
        <taxon>Spiralia</taxon>
        <taxon>Lophotrochozoa</taxon>
        <taxon>Platyhelminthes</taxon>
        <taxon>Cestoda</taxon>
        <taxon>Eucestoda</taxon>
        <taxon>Diphyllobothriidea</taxon>
        <taxon>Diphyllobothriidae</taxon>
        <taxon>Dibothriocephalus</taxon>
    </lineage>
</organism>
<evidence type="ECO:0000256" key="4">
    <source>
        <dbReference type="ARBA" id="ARBA00022989"/>
    </source>
</evidence>
<keyword evidence="5 6" id="KW-0472">Membrane</keyword>
<evidence type="ECO:0000256" key="6">
    <source>
        <dbReference type="RuleBase" id="RU361216"/>
    </source>
</evidence>
<sequence>MIAGAILPVEDVSGTFASLGFFIITVVVACLINIKITFLLFFVVLRRNPFKFFLYCLKAWFVTVATTAPIVSILEMYQGCDDYGVDKDISRLTCPLFTTVMSDGPAIFIASSAMFITQLNLGSVSVGTAILIWLLTSAAIFAIPQVPSASTVITIGILSSLGVPTEAASLLYAVDWFL</sequence>
<evidence type="ECO:0000256" key="2">
    <source>
        <dbReference type="ARBA" id="ARBA00022448"/>
    </source>
</evidence>
<dbReference type="OrthoDB" id="5877963at2759"/>
<comment type="similarity">
    <text evidence="6">Belongs to the dicarboxylate/amino acid:cation symporter (DAACS) (TC 2.A.23) family.</text>
</comment>
<evidence type="ECO:0000313" key="8">
    <source>
        <dbReference type="Proteomes" id="UP000281553"/>
    </source>
</evidence>
<gene>
    <name evidence="7" type="ORF">DILT_LOCUS2868</name>
</gene>
<keyword evidence="3 6" id="KW-0812">Transmembrane</keyword>
<feature type="transmembrane region" description="Helical" evidence="6">
    <location>
        <begin position="124"/>
        <end position="143"/>
    </location>
</feature>
<dbReference type="GO" id="GO:0015175">
    <property type="term" value="F:neutral L-amino acid transmembrane transporter activity"/>
    <property type="evidence" value="ECO:0007669"/>
    <property type="project" value="TreeGrafter"/>
</dbReference>
<feature type="transmembrane region" description="Helical" evidence="6">
    <location>
        <begin position="20"/>
        <end position="45"/>
    </location>
</feature>
<dbReference type="GO" id="GO:0005886">
    <property type="term" value="C:plasma membrane"/>
    <property type="evidence" value="ECO:0007669"/>
    <property type="project" value="TreeGrafter"/>
</dbReference>
<dbReference type="SUPFAM" id="SSF118215">
    <property type="entry name" value="Proton glutamate symport protein"/>
    <property type="match status" value="1"/>
</dbReference>
<dbReference type="GO" id="GO:0005313">
    <property type="term" value="F:L-glutamate transmembrane transporter activity"/>
    <property type="evidence" value="ECO:0007669"/>
    <property type="project" value="TreeGrafter"/>
</dbReference>
<evidence type="ECO:0000256" key="3">
    <source>
        <dbReference type="ARBA" id="ARBA00022692"/>
    </source>
</evidence>
<dbReference type="GO" id="GO:0015501">
    <property type="term" value="F:glutamate:sodium symporter activity"/>
    <property type="evidence" value="ECO:0007669"/>
    <property type="project" value="TreeGrafter"/>
</dbReference>
<feature type="transmembrane region" description="Helical" evidence="6">
    <location>
        <begin position="149"/>
        <end position="174"/>
    </location>
</feature>
<accession>A0A3P6T3B3</accession>